<keyword evidence="4 6" id="KW-0440">LIM domain</keyword>
<feature type="compositionally biased region" description="Acidic residues" evidence="7">
    <location>
        <begin position="1"/>
        <end position="10"/>
    </location>
</feature>
<feature type="region of interest" description="Disordered" evidence="7">
    <location>
        <begin position="149"/>
        <end position="195"/>
    </location>
</feature>
<dbReference type="InterPro" id="IPR001781">
    <property type="entry name" value="Znf_LIM"/>
</dbReference>
<evidence type="ECO:0000256" key="4">
    <source>
        <dbReference type="ARBA" id="ARBA00023038"/>
    </source>
</evidence>
<dbReference type="FunFam" id="2.10.110.10:FF:000043">
    <property type="entry name" value="protein-methionine sulfoxide oxidase MICAL3 isoform X2"/>
    <property type="match status" value="1"/>
</dbReference>
<dbReference type="AlphaFoldDB" id="G3PJX8"/>
<dbReference type="Pfam" id="PF00412">
    <property type="entry name" value="LIM"/>
    <property type="match status" value="1"/>
</dbReference>
<evidence type="ECO:0000256" key="7">
    <source>
        <dbReference type="SAM" id="MobiDB-lite"/>
    </source>
</evidence>
<name>G3PJX8_GASAC</name>
<dbReference type="Bgee" id="ENSGACG00000013547">
    <property type="expression patterns" value="Expressed in camera-type eye and 10 other cell types or tissues"/>
</dbReference>
<keyword evidence="2 6" id="KW-0479">Metal-binding</keyword>
<dbReference type="GO" id="GO:0005634">
    <property type="term" value="C:nucleus"/>
    <property type="evidence" value="ECO:0007669"/>
    <property type="project" value="UniProtKB-SubCell"/>
</dbReference>
<keyword evidence="3 6" id="KW-0862">Zinc</keyword>
<evidence type="ECO:0000313" key="9">
    <source>
        <dbReference type="Ensembl" id="ENSGACP00000017908.1"/>
    </source>
</evidence>
<proteinExistence type="predicted"/>
<evidence type="ECO:0000256" key="3">
    <source>
        <dbReference type="ARBA" id="ARBA00022833"/>
    </source>
</evidence>
<dbReference type="GO" id="GO:0046872">
    <property type="term" value="F:metal ion binding"/>
    <property type="evidence" value="ECO:0007669"/>
    <property type="project" value="UniProtKB-KW"/>
</dbReference>
<reference evidence="9" key="1">
    <citation type="submission" date="2006-01" db="EMBL/GenBank/DDBJ databases">
        <authorList>
            <person name="Lindblad-Toh K."/>
            <person name="Mauceli E."/>
            <person name="Grabherr M."/>
            <person name="Chang J.L."/>
            <person name="Lander E.S."/>
        </authorList>
    </citation>
    <scope>NUCLEOTIDE SEQUENCE [LARGE SCALE GENOMIC DNA]</scope>
</reference>
<feature type="region of interest" description="Disordered" evidence="7">
    <location>
        <begin position="1"/>
        <end position="38"/>
    </location>
</feature>
<dbReference type="CDD" id="cd09439">
    <property type="entry name" value="LIM_Mical"/>
    <property type="match status" value="1"/>
</dbReference>
<evidence type="ECO:0000256" key="6">
    <source>
        <dbReference type="PROSITE-ProRule" id="PRU00125"/>
    </source>
</evidence>
<feature type="domain" description="LIM zinc-binding" evidence="8">
    <location>
        <begin position="81"/>
        <end position="143"/>
    </location>
</feature>
<organism evidence="9">
    <name type="scientific">Gasterosteus aculeatus</name>
    <name type="common">Three-spined stickleback</name>
    <dbReference type="NCBI Taxonomy" id="69293"/>
    <lineage>
        <taxon>Eukaryota</taxon>
        <taxon>Metazoa</taxon>
        <taxon>Chordata</taxon>
        <taxon>Craniata</taxon>
        <taxon>Vertebrata</taxon>
        <taxon>Euteleostomi</taxon>
        <taxon>Actinopterygii</taxon>
        <taxon>Neopterygii</taxon>
        <taxon>Teleostei</taxon>
        <taxon>Neoteleostei</taxon>
        <taxon>Acanthomorphata</taxon>
        <taxon>Eupercaria</taxon>
        <taxon>Perciformes</taxon>
        <taxon>Cottioidei</taxon>
        <taxon>Gasterosteales</taxon>
        <taxon>Gasterosteidae</taxon>
        <taxon>Gasterosteus</taxon>
    </lineage>
</organism>
<dbReference type="SMART" id="SM00132">
    <property type="entry name" value="LIM"/>
    <property type="match status" value="1"/>
</dbReference>
<feature type="compositionally biased region" description="Low complexity" evidence="7">
    <location>
        <begin position="174"/>
        <end position="191"/>
    </location>
</feature>
<dbReference type="Ensembl" id="ENSGACT00000017943.1">
    <property type="protein sequence ID" value="ENSGACP00000017908.1"/>
    <property type="gene ID" value="ENSGACG00000013547.1"/>
</dbReference>
<dbReference type="PROSITE" id="PS50023">
    <property type="entry name" value="LIM_DOMAIN_2"/>
    <property type="match status" value="1"/>
</dbReference>
<protein>
    <submittedName>
        <fullName evidence="9">Microtubule associated monooxygenase, calponin and LIM domain containing 3a</fullName>
    </submittedName>
</protein>
<feature type="compositionally biased region" description="Basic and acidic residues" evidence="7">
    <location>
        <begin position="11"/>
        <end position="20"/>
    </location>
</feature>
<feature type="compositionally biased region" description="Polar residues" evidence="7">
    <location>
        <begin position="160"/>
        <end position="170"/>
    </location>
</feature>
<comment type="subcellular location">
    <subcellularLocation>
        <location evidence="1">Nucleus</location>
    </subcellularLocation>
</comment>
<dbReference type="SUPFAM" id="SSF57716">
    <property type="entry name" value="Glucocorticoid receptor-like (DNA-binding domain)"/>
    <property type="match status" value="2"/>
</dbReference>
<dbReference type="PROSITE" id="PS00478">
    <property type="entry name" value="LIM_DOMAIN_1"/>
    <property type="match status" value="1"/>
</dbReference>
<evidence type="ECO:0000256" key="5">
    <source>
        <dbReference type="ARBA" id="ARBA00023242"/>
    </source>
</evidence>
<keyword evidence="5" id="KW-0539">Nucleus</keyword>
<sequence>RKTSQSEDEEASRSGRDDRPSVPAVLSERKTDPGAVGNHNKVKVMATQLLAKFEENAPQATGLKRQGSLRKEFPVNIGGSDVCFFCRKRVYVMERLSAEGKFFHRSCFKCEYCSTTLRLSSYAFDAEDGKFYCKPHYCYRLSGYAQRKRPAPSPGPITAKENQAAQSPTATVDAPGRATTATAAGAAAPSAELQPSGTPLSSLAAVAAPYRLVTGTGARLRTLRRTLSWTCHQVARNPLDSPFLC</sequence>
<dbReference type="Gene3D" id="2.10.110.10">
    <property type="entry name" value="Cysteine Rich Protein"/>
    <property type="match status" value="1"/>
</dbReference>
<evidence type="ECO:0000259" key="8">
    <source>
        <dbReference type="PROSITE" id="PS50023"/>
    </source>
</evidence>
<accession>G3PJX8</accession>
<evidence type="ECO:0000256" key="1">
    <source>
        <dbReference type="ARBA" id="ARBA00004123"/>
    </source>
</evidence>
<evidence type="ECO:0000256" key="2">
    <source>
        <dbReference type="ARBA" id="ARBA00022723"/>
    </source>
</evidence>
<reference evidence="9" key="2">
    <citation type="submission" date="2024-04" db="UniProtKB">
        <authorList>
            <consortium name="Ensembl"/>
        </authorList>
    </citation>
    <scope>IDENTIFICATION</scope>
</reference>
<dbReference type="PANTHER" id="PTHR24206">
    <property type="entry name" value="OS06G0237300 PROTEIN"/>
    <property type="match status" value="1"/>
</dbReference>